<evidence type="ECO:0000313" key="4">
    <source>
        <dbReference type="EMBL" id="SEA09655.1"/>
    </source>
</evidence>
<dbReference type="CDD" id="cd03216">
    <property type="entry name" value="ABC_Carb_Monos_I"/>
    <property type="match status" value="1"/>
</dbReference>
<dbReference type="PROSITE" id="PS00211">
    <property type="entry name" value="ABC_TRANSPORTER_1"/>
    <property type="match status" value="2"/>
</dbReference>
<dbReference type="SUPFAM" id="SSF52540">
    <property type="entry name" value="P-loop containing nucleoside triphosphate hydrolases"/>
    <property type="match status" value="2"/>
</dbReference>
<organism evidence="4 5">
    <name type="scientific">Rubrimonas cliftonensis</name>
    <dbReference type="NCBI Taxonomy" id="89524"/>
    <lineage>
        <taxon>Bacteria</taxon>
        <taxon>Pseudomonadati</taxon>
        <taxon>Pseudomonadota</taxon>
        <taxon>Alphaproteobacteria</taxon>
        <taxon>Rhodobacterales</taxon>
        <taxon>Paracoccaceae</taxon>
        <taxon>Rubrimonas</taxon>
    </lineage>
</organism>
<dbReference type="EMBL" id="FNQM01000003">
    <property type="protein sequence ID" value="SEA09655.1"/>
    <property type="molecule type" value="Genomic_DNA"/>
</dbReference>
<feature type="domain" description="ABC transporter" evidence="3">
    <location>
        <begin position="18"/>
        <end position="248"/>
    </location>
</feature>
<evidence type="ECO:0000313" key="5">
    <source>
        <dbReference type="Proteomes" id="UP000198703"/>
    </source>
</evidence>
<dbReference type="GO" id="GO:0005524">
    <property type="term" value="F:ATP binding"/>
    <property type="evidence" value="ECO:0007669"/>
    <property type="project" value="UniProtKB-KW"/>
</dbReference>
<dbReference type="PANTHER" id="PTHR43790">
    <property type="entry name" value="CARBOHYDRATE TRANSPORT ATP-BINDING PROTEIN MG119-RELATED"/>
    <property type="match status" value="1"/>
</dbReference>
<evidence type="ECO:0000256" key="1">
    <source>
        <dbReference type="ARBA" id="ARBA00022741"/>
    </source>
</evidence>
<reference evidence="4 5" key="1">
    <citation type="submission" date="2016-10" db="EMBL/GenBank/DDBJ databases">
        <authorList>
            <person name="de Groot N.N."/>
        </authorList>
    </citation>
    <scope>NUCLEOTIDE SEQUENCE [LARGE SCALE GENOMIC DNA]</scope>
    <source>
        <strain evidence="4 5">DSM 15345</strain>
    </source>
</reference>
<keyword evidence="5" id="KW-1185">Reference proteome</keyword>
<gene>
    <name evidence="4" type="ORF">SAMN05444370_10352</name>
</gene>
<proteinExistence type="predicted"/>
<dbReference type="RefSeq" id="WP_245730939.1">
    <property type="nucleotide sequence ID" value="NZ_FNQM01000003.1"/>
</dbReference>
<accession>A0A1H3YDG1</accession>
<evidence type="ECO:0000256" key="2">
    <source>
        <dbReference type="ARBA" id="ARBA00022840"/>
    </source>
</evidence>
<dbReference type="PROSITE" id="PS50893">
    <property type="entry name" value="ABC_TRANSPORTER_2"/>
    <property type="match status" value="2"/>
</dbReference>
<keyword evidence="2 4" id="KW-0067">ATP-binding</keyword>
<dbReference type="PANTHER" id="PTHR43790:SF4">
    <property type="entry name" value="GUANOSINE IMPORT ATP-BINDING PROTEIN NUPO"/>
    <property type="match status" value="1"/>
</dbReference>
<protein>
    <submittedName>
        <fullName evidence="4">Nucleoside ABC transporter ATP-binding protein</fullName>
    </submittedName>
</protein>
<keyword evidence="1" id="KW-0547">Nucleotide-binding</keyword>
<name>A0A1H3YDG1_9RHOB</name>
<dbReference type="SMART" id="SM00382">
    <property type="entry name" value="AAA"/>
    <property type="match status" value="2"/>
</dbReference>
<dbReference type="InterPro" id="IPR027417">
    <property type="entry name" value="P-loop_NTPase"/>
</dbReference>
<dbReference type="GO" id="GO:0016887">
    <property type="term" value="F:ATP hydrolysis activity"/>
    <property type="evidence" value="ECO:0007669"/>
    <property type="project" value="InterPro"/>
</dbReference>
<feature type="domain" description="ABC transporter" evidence="3">
    <location>
        <begin position="267"/>
        <end position="518"/>
    </location>
</feature>
<dbReference type="AlphaFoldDB" id="A0A1H3YDG1"/>
<dbReference type="InterPro" id="IPR050107">
    <property type="entry name" value="ABC_carbohydrate_import_ATPase"/>
</dbReference>
<dbReference type="Gene3D" id="3.40.50.300">
    <property type="entry name" value="P-loop containing nucleotide triphosphate hydrolases"/>
    <property type="match status" value="2"/>
</dbReference>
<dbReference type="InterPro" id="IPR003439">
    <property type="entry name" value="ABC_transporter-like_ATP-bd"/>
</dbReference>
<dbReference type="InterPro" id="IPR003593">
    <property type="entry name" value="AAA+_ATPase"/>
</dbReference>
<dbReference type="Pfam" id="PF00005">
    <property type="entry name" value="ABC_tran"/>
    <property type="match status" value="2"/>
</dbReference>
<evidence type="ECO:0000259" key="3">
    <source>
        <dbReference type="PROSITE" id="PS50893"/>
    </source>
</evidence>
<dbReference type="InterPro" id="IPR017871">
    <property type="entry name" value="ABC_transporter-like_CS"/>
</dbReference>
<dbReference type="Proteomes" id="UP000198703">
    <property type="component" value="Unassembled WGS sequence"/>
</dbReference>
<sequence length="524" mass="54598">MTLESASAPPGRTGEPLLDVRGVSKRFGAVTAVDDVTFSIRAGERHALLGENGAGKSTVVKMIYGSLQPTAGGFAWRGEPVSIASPAAARAMGVGMVHQHFSVFEALTVAENVALALPREPMAALARRIREVSASYGLAIDPERSMHALSVGEKQRVEIIRCLLQQPKLLIMDEPTSVLTPQEAEALFVVLRRLSDEGCAVLYISHRLEEVRALCSAATILRRGSVVARCDPREMTARALAEAMIGAGVGAVERTPAPAPGPVRLALRGLTLPASDPFGMALRDVSLEARGGEVLAVAGVAGEGQSELFAALSGEARSAASMVEIDGRPAGALGPTARRLLGAAFAPEERNGHAAVGEMRLSENLALSHHAVAGLARGGALGRLLGGWIDWRAARAWSARVREAFDVRGGGEDPQARSLSGGNLQKFVIGREILREPGVLVVNQPTWGVDAGAAAAIRTALVRLARAGAAVVVVSQDLDEIFEIADRIAVMRRGALAPAAPTAEMTAERLGVLMGGADAAEAAA</sequence>
<dbReference type="STRING" id="89524.SAMN05444370_10352"/>